<dbReference type="OrthoDB" id="25790at2759"/>
<organism evidence="2 3">
    <name type="scientific">Modicella reniformis</name>
    <dbReference type="NCBI Taxonomy" id="1440133"/>
    <lineage>
        <taxon>Eukaryota</taxon>
        <taxon>Fungi</taxon>
        <taxon>Fungi incertae sedis</taxon>
        <taxon>Mucoromycota</taxon>
        <taxon>Mortierellomycotina</taxon>
        <taxon>Mortierellomycetes</taxon>
        <taxon>Mortierellales</taxon>
        <taxon>Mortierellaceae</taxon>
        <taxon>Modicella</taxon>
    </lineage>
</organism>
<feature type="region of interest" description="Disordered" evidence="1">
    <location>
        <begin position="1"/>
        <end position="156"/>
    </location>
</feature>
<reference evidence="2" key="1">
    <citation type="journal article" date="2020" name="Fungal Divers.">
        <title>Resolving the Mortierellaceae phylogeny through synthesis of multi-gene phylogenetics and phylogenomics.</title>
        <authorList>
            <person name="Vandepol N."/>
            <person name="Liber J."/>
            <person name="Desiro A."/>
            <person name="Na H."/>
            <person name="Kennedy M."/>
            <person name="Barry K."/>
            <person name="Grigoriev I.V."/>
            <person name="Miller A.N."/>
            <person name="O'Donnell K."/>
            <person name="Stajich J.E."/>
            <person name="Bonito G."/>
        </authorList>
    </citation>
    <scope>NUCLEOTIDE SEQUENCE</scope>
    <source>
        <strain evidence="2">MES-2147</strain>
    </source>
</reference>
<dbReference type="Proteomes" id="UP000749646">
    <property type="component" value="Unassembled WGS sequence"/>
</dbReference>
<comment type="caution">
    <text evidence="2">The sequence shown here is derived from an EMBL/GenBank/DDBJ whole genome shotgun (WGS) entry which is preliminary data.</text>
</comment>
<protein>
    <submittedName>
        <fullName evidence="2">Uncharacterized protein</fullName>
    </submittedName>
</protein>
<proteinExistence type="predicted"/>
<keyword evidence="3" id="KW-1185">Reference proteome</keyword>
<evidence type="ECO:0000256" key="1">
    <source>
        <dbReference type="SAM" id="MobiDB-lite"/>
    </source>
</evidence>
<sequence>MRPMVDTKGIPQPEPEAMALGSTPRTLTPTQPMGRPGMGMLPASAMSGVDMMVRHELSSPVPGGARDTPPISAQSPSPDGQQLNSQGKKRRKVKGKFGSDHGVPSELNTIGVNESPGSHIPSALSDVSEPQTPTRGRGRKPRSETEARQWNVLTPE</sequence>
<evidence type="ECO:0000313" key="2">
    <source>
        <dbReference type="EMBL" id="KAF9916789.1"/>
    </source>
</evidence>
<evidence type="ECO:0000313" key="3">
    <source>
        <dbReference type="Proteomes" id="UP000749646"/>
    </source>
</evidence>
<feature type="non-terminal residue" evidence="2">
    <location>
        <position position="156"/>
    </location>
</feature>
<feature type="compositionally biased region" description="Polar residues" evidence="1">
    <location>
        <begin position="106"/>
        <end position="116"/>
    </location>
</feature>
<dbReference type="EMBL" id="JAAAHW010011897">
    <property type="protein sequence ID" value="KAF9916789.1"/>
    <property type="molecule type" value="Genomic_DNA"/>
</dbReference>
<feature type="compositionally biased region" description="Polar residues" evidence="1">
    <location>
        <begin position="71"/>
        <end position="86"/>
    </location>
</feature>
<dbReference type="AlphaFoldDB" id="A0A9P6IH56"/>
<name>A0A9P6IH56_9FUNG</name>
<gene>
    <name evidence="2" type="ORF">BGZ65_000112</name>
</gene>
<accession>A0A9P6IH56</accession>